<accession>A0ABN2P9Y3</accession>
<dbReference type="RefSeq" id="WP_344006181.1">
    <property type="nucleotide sequence ID" value="NZ_BAAAMY010000004.1"/>
</dbReference>
<evidence type="ECO:0008006" key="3">
    <source>
        <dbReference type="Google" id="ProtNLM"/>
    </source>
</evidence>
<protein>
    <recommendedName>
        <fullName evidence="3">DUF2384 domain-containing protein</fullName>
    </recommendedName>
</protein>
<sequence length="210" mass="22734">MAEHDDRAERLAAWLGDLGLTDHLAEAGLPTFTRGPAGEVHWTDPRTGGALSEAQLADLDALLHQDGEEPGHAVPVTLVQLRRRAQVRARLLASGWHDYAALADLRGASLESTRFAVHQAQNRHQLLVVPLDERSVVPAFQLTTAGEVRAELGPVLEPLLRSGTDPWSVWAWLTQPAALLGGAVPEAALRDPDEAPLVRHAAVRLAERAR</sequence>
<evidence type="ECO:0000313" key="1">
    <source>
        <dbReference type="EMBL" id="GAA1916428.1"/>
    </source>
</evidence>
<gene>
    <name evidence="1" type="ORF">GCM10009737_17360</name>
</gene>
<name>A0ABN2P9Y3_9ACTN</name>
<dbReference type="Proteomes" id="UP001501612">
    <property type="component" value="Unassembled WGS sequence"/>
</dbReference>
<comment type="caution">
    <text evidence="1">The sequence shown here is derived from an EMBL/GenBank/DDBJ whole genome shotgun (WGS) entry which is preliminary data.</text>
</comment>
<evidence type="ECO:0000313" key="2">
    <source>
        <dbReference type="Proteomes" id="UP001501612"/>
    </source>
</evidence>
<keyword evidence="2" id="KW-1185">Reference proteome</keyword>
<reference evidence="1 2" key="1">
    <citation type="journal article" date="2019" name="Int. J. Syst. Evol. Microbiol.">
        <title>The Global Catalogue of Microorganisms (GCM) 10K type strain sequencing project: providing services to taxonomists for standard genome sequencing and annotation.</title>
        <authorList>
            <consortium name="The Broad Institute Genomics Platform"/>
            <consortium name="The Broad Institute Genome Sequencing Center for Infectious Disease"/>
            <person name="Wu L."/>
            <person name="Ma J."/>
        </authorList>
    </citation>
    <scope>NUCLEOTIDE SEQUENCE [LARGE SCALE GENOMIC DNA]</scope>
    <source>
        <strain evidence="1 2">JCM 14046</strain>
    </source>
</reference>
<proteinExistence type="predicted"/>
<dbReference type="EMBL" id="BAAAMY010000004">
    <property type="protein sequence ID" value="GAA1916428.1"/>
    <property type="molecule type" value="Genomic_DNA"/>
</dbReference>
<organism evidence="1 2">
    <name type="scientific">Nocardioides lentus</name>
    <dbReference type="NCBI Taxonomy" id="338077"/>
    <lineage>
        <taxon>Bacteria</taxon>
        <taxon>Bacillati</taxon>
        <taxon>Actinomycetota</taxon>
        <taxon>Actinomycetes</taxon>
        <taxon>Propionibacteriales</taxon>
        <taxon>Nocardioidaceae</taxon>
        <taxon>Nocardioides</taxon>
    </lineage>
</organism>